<protein>
    <recommendedName>
        <fullName evidence="9">MARVEL domain-containing protein</fullName>
    </recommendedName>
</protein>
<feature type="transmembrane region" description="Helical" evidence="8">
    <location>
        <begin position="199"/>
        <end position="222"/>
    </location>
</feature>
<evidence type="ECO:0000256" key="8">
    <source>
        <dbReference type="SAM" id="Phobius"/>
    </source>
</evidence>
<gene>
    <name evidence="10" type="ORF">FD754_011490</name>
</gene>
<evidence type="ECO:0000256" key="4">
    <source>
        <dbReference type="ARBA" id="ARBA00022989"/>
    </source>
</evidence>
<dbReference type="Pfam" id="PF01284">
    <property type="entry name" value="MARVEL"/>
    <property type="match status" value="1"/>
</dbReference>
<keyword evidence="2 7" id="KW-0812">Transmembrane</keyword>
<feature type="transmembrane region" description="Helical" evidence="8">
    <location>
        <begin position="18"/>
        <end position="36"/>
    </location>
</feature>
<evidence type="ECO:0000313" key="10">
    <source>
        <dbReference type="EMBL" id="KAB0346633.1"/>
    </source>
</evidence>
<feature type="transmembrane region" description="Helical" evidence="8">
    <location>
        <begin position="164"/>
        <end position="187"/>
    </location>
</feature>
<evidence type="ECO:0000256" key="6">
    <source>
        <dbReference type="ARBA" id="ARBA00034721"/>
    </source>
</evidence>
<dbReference type="GO" id="GO:0005886">
    <property type="term" value="C:plasma membrane"/>
    <property type="evidence" value="ECO:0007669"/>
    <property type="project" value="TreeGrafter"/>
</dbReference>
<name>A0A5N3VCD4_MUNMU</name>
<dbReference type="PROSITE" id="PS51225">
    <property type="entry name" value="MARVEL"/>
    <property type="match status" value="1"/>
</dbReference>
<feature type="domain" description="MARVEL" evidence="9">
    <location>
        <begin position="129"/>
        <end position="280"/>
    </location>
</feature>
<dbReference type="InterPro" id="IPR047123">
    <property type="entry name" value="MYADM-like"/>
</dbReference>
<dbReference type="InterPro" id="IPR008253">
    <property type="entry name" value="Marvel"/>
</dbReference>
<dbReference type="Proteomes" id="UP000326458">
    <property type="component" value="Unassembled WGS sequence"/>
</dbReference>
<evidence type="ECO:0000256" key="1">
    <source>
        <dbReference type="ARBA" id="ARBA00004141"/>
    </source>
</evidence>
<keyword evidence="3" id="KW-0677">Repeat</keyword>
<proteinExistence type="inferred from homology"/>
<comment type="similarity">
    <text evidence="6">Belongs to the MAL family.</text>
</comment>
<evidence type="ECO:0000256" key="5">
    <source>
        <dbReference type="ARBA" id="ARBA00023136"/>
    </source>
</evidence>
<evidence type="ECO:0000256" key="2">
    <source>
        <dbReference type="ARBA" id="ARBA00022692"/>
    </source>
</evidence>
<evidence type="ECO:0000313" key="11">
    <source>
        <dbReference type="Proteomes" id="UP000326458"/>
    </source>
</evidence>
<dbReference type="AlphaFoldDB" id="A0A5N3VCD4"/>
<evidence type="ECO:0000256" key="7">
    <source>
        <dbReference type="PROSITE-ProRule" id="PRU00581"/>
    </source>
</evidence>
<feature type="transmembrane region" description="Helical" evidence="8">
    <location>
        <begin position="133"/>
        <end position="152"/>
    </location>
</feature>
<feature type="transmembrane region" description="Helical" evidence="8">
    <location>
        <begin position="74"/>
        <end position="92"/>
    </location>
</feature>
<accession>A0A5N3VCD4</accession>
<comment type="subcellular location">
    <subcellularLocation>
        <location evidence="1">Membrane</location>
        <topology evidence="1">Multi-pass membrane protein</topology>
    </subcellularLocation>
</comment>
<feature type="transmembrane region" description="Helical" evidence="8">
    <location>
        <begin position="48"/>
        <end position="68"/>
    </location>
</feature>
<organism evidence="10 11">
    <name type="scientific">Muntiacus muntjak</name>
    <name type="common">Barking deer</name>
    <name type="synonym">Indian muntjac</name>
    <dbReference type="NCBI Taxonomy" id="9888"/>
    <lineage>
        <taxon>Eukaryota</taxon>
        <taxon>Metazoa</taxon>
        <taxon>Chordata</taxon>
        <taxon>Craniata</taxon>
        <taxon>Vertebrata</taxon>
        <taxon>Euteleostomi</taxon>
        <taxon>Mammalia</taxon>
        <taxon>Eutheria</taxon>
        <taxon>Laurasiatheria</taxon>
        <taxon>Artiodactyla</taxon>
        <taxon>Ruminantia</taxon>
        <taxon>Pecora</taxon>
        <taxon>Cervidae</taxon>
        <taxon>Muntiacinae</taxon>
        <taxon>Muntiacus</taxon>
    </lineage>
</organism>
<keyword evidence="11" id="KW-1185">Reference proteome</keyword>
<evidence type="ECO:0000256" key="3">
    <source>
        <dbReference type="ARBA" id="ARBA00022737"/>
    </source>
</evidence>
<sequence length="300" mass="33991">MSTREIIPDVYDVDSLCYFLRLPQVISMCIAFSLVGNIGHETGAIGDWCIAIWCLLFVLELQLSFFWYKLYNTYACYAALLCLSTSIIYPVFYIQYLPYGHSRVQAIIASAISCIACWKHYNFKNIPCYVHTLPGLLKILESFVACVIFVFLSNTSLYLHQPALGWCVAMYSICFVQVAVTMLLRLGGWENRLPLLLPIFHLGLTVLSILLYGSALVFWPLYQFDEKLGGQPHWYSDMSCIGELIDNGCVWDQRLAVAVLTAINLLIYMANLVYWSRQVSVGTEDQPSTPSPLHSQEVSL</sequence>
<feature type="transmembrane region" description="Helical" evidence="8">
    <location>
        <begin position="104"/>
        <end position="121"/>
    </location>
</feature>
<dbReference type="PANTHER" id="PTHR17068:SF3">
    <property type="entry name" value="MYELOID-ASSOCIATED DIFFERENTIATION MARKER"/>
    <property type="match status" value="1"/>
</dbReference>
<keyword evidence="5 7" id="KW-0472">Membrane</keyword>
<comment type="caution">
    <text evidence="10">The sequence shown here is derived from an EMBL/GenBank/DDBJ whole genome shotgun (WGS) entry which is preliminary data.</text>
</comment>
<feature type="transmembrane region" description="Helical" evidence="8">
    <location>
        <begin position="255"/>
        <end position="275"/>
    </location>
</feature>
<keyword evidence="4 8" id="KW-1133">Transmembrane helix</keyword>
<reference evidence="10 11" key="1">
    <citation type="submission" date="2019-06" db="EMBL/GenBank/DDBJ databases">
        <title>Discovery of a novel chromosome fission-fusion reversal in muntjac.</title>
        <authorList>
            <person name="Mudd A.B."/>
            <person name="Bredeson J.V."/>
            <person name="Baum R."/>
            <person name="Hockemeyer D."/>
            <person name="Rokhsar D.S."/>
        </authorList>
    </citation>
    <scope>NUCLEOTIDE SEQUENCE [LARGE SCALE GENOMIC DNA]</scope>
    <source>
        <strain evidence="10">UTSW_UCB_Mm</strain>
        <tissue evidence="10">Fibroblast cell line</tissue>
    </source>
</reference>
<dbReference type="PANTHER" id="PTHR17068">
    <property type="entry name" value="MYELOID-ASSOCIATED DIFFERENTIATION MARKER MYADM FAMILY MEMBER"/>
    <property type="match status" value="1"/>
</dbReference>
<evidence type="ECO:0000259" key="9">
    <source>
        <dbReference type="PROSITE" id="PS51225"/>
    </source>
</evidence>
<dbReference type="GO" id="GO:0005911">
    <property type="term" value="C:cell-cell junction"/>
    <property type="evidence" value="ECO:0007669"/>
    <property type="project" value="TreeGrafter"/>
</dbReference>
<dbReference type="EMBL" id="VCEA01000002">
    <property type="protein sequence ID" value="KAB0346633.1"/>
    <property type="molecule type" value="Genomic_DNA"/>
</dbReference>